<dbReference type="RefSeq" id="WP_111278094.1">
    <property type="nucleotide sequence ID" value="NZ_QFYS01000011.1"/>
</dbReference>
<dbReference type="InterPro" id="IPR007863">
    <property type="entry name" value="Peptidase_M16_C"/>
</dbReference>
<comment type="caution">
    <text evidence="13">The sequence shown here is derived from an EMBL/GenBank/DDBJ whole genome shotgun (WGS) entry which is preliminary data.</text>
</comment>
<dbReference type="Proteomes" id="UP000249524">
    <property type="component" value="Unassembled WGS sequence"/>
</dbReference>
<dbReference type="EMBL" id="QFYS01000011">
    <property type="protein sequence ID" value="RAK62547.1"/>
    <property type="molecule type" value="Genomic_DNA"/>
</dbReference>
<organism evidence="13 14">
    <name type="scientific">Phenylobacterium kunshanense</name>
    <dbReference type="NCBI Taxonomy" id="1445034"/>
    <lineage>
        <taxon>Bacteria</taxon>
        <taxon>Pseudomonadati</taxon>
        <taxon>Pseudomonadota</taxon>
        <taxon>Alphaproteobacteria</taxon>
        <taxon>Caulobacterales</taxon>
        <taxon>Caulobacteraceae</taxon>
        <taxon>Phenylobacterium</taxon>
    </lineage>
</organism>
<dbReference type="Gene3D" id="3.30.830.10">
    <property type="entry name" value="Metalloenzyme, LuxS/M16 peptidase-like"/>
    <property type="match status" value="4"/>
</dbReference>
<keyword evidence="14" id="KW-1185">Reference proteome</keyword>
<evidence type="ECO:0000256" key="9">
    <source>
        <dbReference type="SAM" id="MobiDB-lite"/>
    </source>
</evidence>
<evidence type="ECO:0000256" key="7">
    <source>
        <dbReference type="ARBA" id="ARBA00023049"/>
    </source>
</evidence>
<dbReference type="OrthoDB" id="9811314at2"/>
<dbReference type="Pfam" id="PF00675">
    <property type="entry name" value="Peptidase_M16"/>
    <property type="match status" value="1"/>
</dbReference>
<feature type="domain" description="Peptidase M16 N-terminal" evidence="11">
    <location>
        <begin position="69"/>
        <end position="188"/>
    </location>
</feature>
<dbReference type="GO" id="GO:0006508">
    <property type="term" value="P:proteolysis"/>
    <property type="evidence" value="ECO:0007669"/>
    <property type="project" value="UniProtKB-KW"/>
</dbReference>
<dbReference type="SUPFAM" id="SSF63411">
    <property type="entry name" value="LuxS/MPP-like metallohydrolase"/>
    <property type="match status" value="4"/>
</dbReference>
<feature type="domain" description="Peptidase M16 C-terminal" evidence="12">
    <location>
        <begin position="701"/>
        <end position="880"/>
    </location>
</feature>
<name>A0A328B6M4_9CAUL</name>
<evidence type="ECO:0000259" key="12">
    <source>
        <dbReference type="Pfam" id="PF05193"/>
    </source>
</evidence>
<protein>
    <submittedName>
        <fullName evidence="13">Insulinase family protein</fullName>
    </submittedName>
</protein>
<keyword evidence="10" id="KW-0732">Signal</keyword>
<dbReference type="InterPro" id="IPR011765">
    <property type="entry name" value="Pept_M16_N"/>
</dbReference>
<keyword evidence="4" id="KW-0479">Metal-binding</keyword>
<feature type="chain" id="PRO_5016413199" evidence="10">
    <location>
        <begin position="27"/>
        <end position="959"/>
    </location>
</feature>
<evidence type="ECO:0000256" key="5">
    <source>
        <dbReference type="ARBA" id="ARBA00022801"/>
    </source>
</evidence>
<accession>A0A328B6M4</accession>
<evidence type="ECO:0000313" key="13">
    <source>
        <dbReference type="EMBL" id="RAK62547.1"/>
    </source>
</evidence>
<feature type="region of interest" description="Disordered" evidence="9">
    <location>
        <begin position="738"/>
        <end position="764"/>
    </location>
</feature>
<evidence type="ECO:0000313" key="14">
    <source>
        <dbReference type="Proteomes" id="UP000249524"/>
    </source>
</evidence>
<evidence type="ECO:0000256" key="8">
    <source>
        <dbReference type="RuleBase" id="RU004447"/>
    </source>
</evidence>
<keyword evidence="6" id="KW-0862">Zinc</keyword>
<dbReference type="GO" id="GO:0004222">
    <property type="term" value="F:metalloendopeptidase activity"/>
    <property type="evidence" value="ECO:0007669"/>
    <property type="project" value="InterPro"/>
</dbReference>
<dbReference type="InterPro" id="IPR050626">
    <property type="entry name" value="Peptidase_M16"/>
</dbReference>
<dbReference type="PANTHER" id="PTHR43690">
    <property type="entry name" value="NARDILYSIN"/>
    <property type="match status" value="1"/>
</dbReference>
<reference evidence="13 14" key="1">
    <citation type="submission" date="2018-05" db="EMBL/GenBank/DDBJ databases">
        <authorList>
            <person name="Lanie J.A."/>
            <person name="Ng W.-L."/>
            <person name="Kazmierczak K.M."/>
            <person name="Andrzejewski T.M."/>
            <person name="Davidsen T.M."/>
            <person name="Wayne K.J."/>
            <person name="Tettelin H."/>
            <person name="Glass J.I."/>
            <person name="Rusch D."/>
            <person name="Podicherti R."/>
            <person name="Tsui H.-C.T."/>
            <person name="Winkler M.E."/>
        </authorList>
    </citation>
    <scope>NUCLEOTIDE SEQUENCE [LARGE SCALE GENOMIC DNA]</scope>
    <source>
        <strain evidence="13 14">BUT-10</strain>
    </source>
</reference>
<keyword evidence="5" id="KW-0378">Hydrolase</keyword>
<dbReference type="InterPro" id="IPR001431">
    <property type="entry name" value="Pept_M16_Zn_BS"/>
</dbReference>
<dbReference type="PROSITE" id="PS00143">
    <property type="entry name" value="INSULINASE"/>
    <property type="match status" value="1"/>
</dbReference>
<evidence type="ECO:0000256" key="2">
    <source>
        <dbReference type="ARBA" id="ARBA00007261"/>
    </source>
</evidence>
<comment type="cofactor">
    <cofactor evidence="1">
        <name>Zn(2+)</name>
        <dbReference type="ChEBI" id="CHEBI:29105"/>
    </cofactor>
</comment>
<gene>
    <name evidence="13" type="ORF">DJ019_19200</name>
</gene>
<feature type="domain" description="Peptidase M16 C-terminal" evidence="12">
    <location>
        <begin position="229"/>
        <end position="404"/>
    </location>
</feature>
<dbReference type="AlphaFoldDB" id="A0A328B6M4"/>
<dbReference type="Pfam" id="PF05193">
    <property type="entry name" value="Peptidase_M16_C"/>
    <property type="match status" value="2"/>
</dbReference>
<keyword evidence="7" id="KW-0482">Metalloprotease</keyword>
<evidence type="ECO:0000256" key="4">
    <source>
        <dbReference type="ARBA" id="ARBA00022723"/>
    </source>
</evidence>
<feature type="signal peptide" evidence="10">
    <location>
        <begin position="1"/>
        <end position="26"/>
    </location>
</feature>
<evidence type="ECO:0000256" key="1">
    <source>
        <dbReference type="ARBA" id="ARBA00001947"/>
    </source>
</evidence>
<evidence type="ECO:0000256" key="6">
    <source>
        <dbReference type="ARBA" id="ARBA00022833"/>
    </source>
</evidence>
<evidence type="ECO:0000256" key="3">
    <source>
        <dbReference type="ARBA" id="ARBA00022670"/>
    </source>
</evidence>
<evidence type="ECO:0000256" key="10">
    <source>
        <dbReference type="SAM" id="SignalP"/>
    </source>
</evidence>
<dbReference type="InterPro" id="IPR011249">
    <property type="entry name" value="Metalloenz_LuxS/M16"/>
</dbReference>
<feature type="compositionally biased region" description="Pro residues" evidence="9">
    <location>
        <begin position="742"/>
        <end position="753"/>
    </location>
</feature>
<sequence length="959" mass="103104">MIRIPGAALAAALSLALIAAPTGLSAAAPPSATAAASVGWPQARSDLQADPAIRFGVLPNGMRYAIRRQATPAGQAALRLRFAAGSLMEDDDQAGLAHFLEHMAFNGSKDVKEGEMIKILERLGLAFGADTNASTGFSETIYKLDLPRTDAETVDTSLKLLRETAFNLTIDPAAVDRERGVILAEERARDTPSYRATVKRLDFLLKGQRLPQRLPIGRVEVLKTAPASRIADYYRRWYRPDRAVLVAVGDFDVDSMESKIRSAFGDWAATGPGPADPDHGQVATRTAEATLVVDPGVTQSLQVAWVSPPDKEPDTVAKRRRDLIETLGLAVLNRRYSAIARAADPPFLGAGAYKADQDHAAQLATIGVSAESGRWREALAAAEQEQRRLVQYGVRQEELDREIEEFRASLRAAAARAATRRPSDLAGEVLASLPDDTVVTSPADDLARFEAAVKDLKAETVNAALKGVFQGQGPLLFMTSPTPIEGGEQTLLAALAASQAVAVAPSAATSQIAWPYERFGPPGEVADRSTVKDLGATFVRFRNGVRLTVKPTAFRDDEVLVRVNAGRGMSSLPADRQSPFWAANALTEGGLEKIGVEDMERVLASRFYGSRFNIGDDAFVLSGSTRTGDVAVQLQVLAAYLTEPGWRDTAFARIKAAGRTIHDQYESTVGGVLTRELPGILRSGDRRWTFPTREEMAATTLDDVRAAVTPGLSQGPVEVVIVGDITVDQAIAATAATFGALPPRPAPEPPPPEQRGGPFPAGRADPMVLTHKGRADQAVGYVAWGTSDYWAAPQRARDAAVLREIMKLRLTEELRETQGVTYSPDVNSQHSLVWTGWGYIAANVEAPPDRLPDFFSAVLKIAEDLRRNEVSADELARARQPRLEGLHRAQQTNSYWVSELSGAQADPRRLDVIRQILPGTEKVSPADVKRAAEALLKPEAAFKLMVVPAGSSAAAGATS</sequence>
<dbReference type="GO" id="GO:0046872">
    <property type="term" value="F:metal ion binding"/>
    <property type="evidence" value="ECO:0007669"/>
    <property type="project" value="UniProtKB-KW"/>
</dbReference>
<proteinExistence type="inferred from homology"/>
<comment type="similarity">
    <text evidence="2 8">Belongs to the peptidase M16 family.</text>
</comment>
<keyword evidence="3" id="KW-0645">Protease</keyword>
<evidence type="ECO:0000259" key="11">
    <source>
        <dbReference type="Pfam" id="PF00675"/>
    </source>
</evidence>
<dbReference type="PANTHER" id="PTHR43690:SF17">
    <property type="entry name" value="PROTEIN YHJJ"/>
    <property type="match status" value="1"/>
</dbReference>